<name>A0A2T0H1U2_ACTMO</name>
<sequence length="82" mass="8920">MLLLEAEYSASAKKWLFVVQGRDLAPRSLLALFGANLPEVLAGLTVDDVVVEFDHLVTAITVVCFADLTMDGKKATLHFRSA</sequence>
<dbReference type="Proteomes" id="UP000239352">
    <property type="component" value="Unassembled WGS sequence"/>
</dbReference>
<reference evidence="1 2" key="1">
    <citation type="submission" date="2018-03" db="EMBL/GenBank/DDBJ databases">
        <title>Actinopolyspora mortivallis from Sahara, screening for active biomolecules.</title>
        <authorList>
            <person name="Selama O."/>
            <person name="Wellington E.M.H."/>
            <person name="Hacene H."/>
        </authorList>
    </citation>
    <scope>NUCLEOTIDE SEQUENCE [LARGE SCALE GENOMIC DNA]</scope>
    <source>
        <strain evidence="1 2">M5A</strain>
    </source>
</reference>
<evidence type="ECO:0000313" key="2">
    <source>
        <dbReference type="Proteomes" id="UP000239352"/>
    </source>
</evidence>
<accession>A0A2T0H1U2</accession>
<dbReference type="RefSeq" id="WP_106112207.1">
    <property type="nucleotide sequence ID" value="NZ_PVSR01000001.1"/>
</dbReference>
<gene>
    <name evidence="1" type="ORF">CEP50_02245</name>
</gene>
<dbReference type="InParanoid" id="A0A2T0H1U2"/>
<comment type="caution">
    <text evidence="1">The sequence shown here is derived from an EMBL/GenBank/DDBJ whole genome shotgun (WGS) entry which is preliminary data.</text>
</comment>
<dbReference type="EMBL" id="PVSR01000001">
    <property type="protein sequence ID" value="PRW65349.1"/>
    <property type="molecule type" value="Genomic_DNA"/>
</dbReference>
<protein>
    <submittedName>
        <fullName evidence="1">Uncharacterized protein</fullName>
    </submittedName>
</protein>
<organism evidence="1 2">
    <name type="scientific">Actinopolyspora mortivallis</name>
    <dbReference type="NCBI Taxonomy" id="33906"/>
    <lineage>
        <taxon>Bacteria</taxon>
        <taxon>Bacillati</taxon>
        <taxon>Actinomycetota</taxon>
        <taxon>Actinomycetes</taxon>
        <taxon>Actinopolysporales</taxon>
        <taxon>Actinopolysporaceae</taxon>
        <taxon>Actinopolyspora</taxon>
    </lineage>
</organism>
<evidence type="ECO:0000313" key="1">
    <source>
        <dbReference type="EMBL" id="PRW65349.1"/>
    </source>
</evidence>
<proteinExistence type="predicted"/>
<dbReference type="AlphaFoldDB" id="A0A2T0H1U2"/>
<keyword evidence="2" id="KW-1185">Reference proteome</keyword>